<dbReference type="InterPro" id="IPR012349">
    <property type="entry name" value="Split_barrel_FMN-bd"/>
</dbReference>
<evidence type="ECO:0000313" key="1">
    <source>
        <dbReference type="EMBL" id="GAA4622067.1"/>
    </source>
</evidence>
<proteinExistence type="predicted"/>
<keyword evidence="2" id="KW-1185">Reference proteome</keyword>
<dbReference type="Gene3D" id="2.30.110.10">
    <property type="entry name" value="Electron Transport, Fmn-binding Protein, Chain A"/>
    <property type="match status" value="1"/>
</dbReference>
<dbReference type="SUPFAM" id="SSF50475">
    <property type="entry name" value="FMN-binding split barrel"/>
    <property type="match status" value="1"/>
</dbReference>
<dbReference type="Pfam" id="PF12900">
    <property type="entry name" value="Pyridox_ox_2"/>
    <property type="match status" value="1"/>
</dbReference>
<dbReference type="EMBL" id="BAABHK010000002">
    <property type="protein sequence ID" value="GAA4622067.1"/>
    <property type="molecule type" value="Genomic_DNA"/>
</dbReference>
<dbReference type="Proteomes" id="UP001501442">
    <property type="component" value="Unassembled WGS sequence"/>
</dbReference>
<accession>A0ABP8U2L2</accession>
<comment type="caution">
    <text evidence="1">The sequence shown here is derived from an EMBL/GenBank/DDBJ whole genome shotgun (WGS) entry which is preliminary data.</text>
</comment>
<protein>
    <submittedName>
        <fullName evidence="1">Pyridoxamine 5'-phosphate oxidase family protein</fullName>
    </submittedName>
</protein>
<organism evidence="1 2">
    <name type="scientific">Actinoallomurus vinaceus</name>
    <dbReference type="NCBI Taxonomy" id="1080074"/>
    <lineage>
        <taxon>Bacteria</taxon>
        <taxon>Bacillati</taxon>
        <taxon>Actinomycetota</taxon>
        <taxon>Actinomycetes</taxon>
        <taxon>Streptosporangiales</taxon>
        <taxon>Thermomonosporaceae</taxon>
        <taxon>Actinoallomurus</taxon>
    </lineage>
</organism>
<gene>
    <name evidence="1" type="ORF">GCM10023196_012760</name>
</gene>
<name>A0ABP8U2L2_9ACTN</name>
<sequence length="146" mass="14983">MTSDVVRDSGGLEVLGAQECLRLLETVPVGRIVFTDRALPAVQPVNFAVSGGDIIIRTAPGSKLAAAARDAVVAFEADDLDPVSGSGWSVVVTGQARVVAEAGELARVRALALRVWAPGARDHFLAITPELVSGRRISASAGGSPA</sequence>
<dbReference type="RefSeq" id="WP_345429700.1">
    <property type="nucleotide sequence ID" value="NZ_BAABHK010000002.1"/>
</dbReference>
<dbReference type="InterPro" id="IPR024747">
    <property type="entry name" value="Pyridox_Oxase-rel"/>
</dbReference>
<evidence type="ECO:0000313" key="2">
    <source>
        <dbReference type="Proteomes" id="UP001501442"/>
    </source>
</evidence>
<reference evidence="2" key="1">
    <citation type="journal article" date="2019" name="Int. J. Syst. Evol. Microbiol.">
        <title>The Global Catalogue of Microorganisms (GCM) 10K type strain sequencing project: providing services to taxonomists for standard genome sequencing and annotation.</title>
        <authorList>
            <consortium name="The Broad Institute Genomics Platform"/>
            <consortium name="The Broad Institute Genome Sequencing Center for Infectious Disease"/>
            <person name="Wu L."/>
            <person name="Ma J."/>
        </authorList>
    </citation>
    <scope>NUCLEOTIDE SEQUENCE [LARGE SCALE GENOMIC DNA]</scope>
    <source>
        <strain evidence="2">JCM 17939</strain>
    </source>
</reference>